<accession>F2U0U8</accession>
<dbReference type="PANTHER" id="PTHR22091">
    <property type="entry name" value="COILED-COIL DOMAIN-CONTAINING PROTEIN 77"/>
    <property type="match status" value="1"/>
</dbReference>
<dbReference type="GO" id="GO:0005813">
    <property type="term" value="C:centrosome"/>
    <property type="evidence" value="ECO:0007669"/>
    <property type="project" value="TreeGrafter"/>
</dbReference>
<dbReference type="InterPro" id="IPR037696">
    <property type="entry name" value="CCDC77"/>
</dbReference>
<organism evidence="4">
    <name type="scientific">Salpingoeca rosetta (strain ATCC 50818 / BSB-021)</name>
    <dbReference type="NCBI Taxonomy" id="946362"/>
    <lineage>
        <taxon>Eukaryota</taxon>
        <taxon>Choanoflagellata</taxon>
        <taxon>Craspedida</taxon>
        <taxon>Salpingoecidae</taxon>
        <taxon>Salpingoeca</taxon>
    </lineage>
</organism>
<dbReference type="eggNOG" id="ENOG502QT8A">
    <property type="taxonomic scope" value="Eukaryota"/>
</dbReference>
<reference evidence="3" key="1">
    <citation type="submission" date="2009-08" db="EMBL/GenBank/DDBJ databases">
        <title>Annotation of Salpingoeca rosetta.</title>
        <authorList>
            <consortium name="The Broad Institute Genome Sequencing Platform"/>
            <person name="Russ C."/>
            <person name="Cuomo C."/>
            <person name="Burger G."/>
            <person name="Gray M.W."/>
            <person name="Holland P.W.H."/>
            <person name="King N."/>
            <person name="Lang F.B.F."/>
            <person name="Roger A.J."/>
            <person name="Ruiz-Trillo I."/>
            <person name="Young S.K."/>
            <person name="Zeng Q."/>
            <person name="Gargeya S."/>
            <person name="Alvarado L."/>
            <person name="Berlin A."/>
            <person name="Chapman S.B."/>
            <person name="Chen Z."/>
            <person name="Freedman E."/>
            <person name="Gellesch M."/>
            <person name="Goldberg J."/>
            <person name="Griggs A."/>
            <person name="Gujja S."/>
            <person name="Heilman E."/>
            <person name="Heiman D."/>
            <person name="Howarth C."/>
            <person name="Mehta T."/>
            <person name="Neiman D."/>
            <person name="Pearson M."/>
            <person name="Roberts A."/>
            <person name="Saif S."/>
            <person name="Shea T."/>
            <person name="Shenoy N."/>
            <person name="Sisk P."/>
            <person name="Stolte C."/>
            <person name="Sykes S."/>
            <person name="White J."/>
            <person name="Yandava C."/>
            <person name="Haas B."/>
            <person name="Nusbaum C."/>
            <person name="Birren B."/>
        </authorList>
    </citation>
    <scope>NUCLEOTIDE SEQUENCE [LARGE SCALE GENOMIC DNA]</scope>
    <source>
        <strain evidence="3">ATCC 50818</strain>
    </source>
</reference>
<evidence type="ECO:0000256" key="1">
    <source>
        <dbReference type="SAM" id="Coils"/>
    </source>
</evidence>
<gene>
    <name evidence="3" type="ORF">PTSG_01113</name>
</gene>
<feature type="coiled-coil region" evidence="1">
    <location>
        <begin position="228"/>
        <end position="301"/>
    </location>
</feature>
<dbReference type="KEGG" id="sre:PTSG_01113"/>
<dbReference type="EMBL" id="GL832958">
    <property type="protein sequence ID" value="EGD80522.1"/>
    <property type="molecule type" value="Genomic_DNA"/>
</dbReference>
<feature type="region of interest" description="Disordered" evidence="2">
    <location>
        <begin position="329"/>
        <end position="353"/>
    </location>
</feature>
<feature type="coiled-coil region" evidence="1">
    <location>
        <begin position="407"/>
        <end position="474"/>
    </location>
</feature>
<protein>
    <recommendedName>
        <fullName evidence="5">Coiled-coil domain-containing protein 77</fullName>
    </recommendedName>
</protein>
<dbReference type="FunCoup" id="F2U0U8">
    <property type="interactions" value="379"/>
</dbReference>
<evidence type="ECO:0000313" key="3">
    <source>
        <dbReference type="EMBL" id="EGD80522.1"/>
    </source>
</evidence>
<evidence type="ECO:0000313" key="4">
    <source>
        <dbReference type="Proteomes" id="UP000007799"/>
    </source>
</evidence>
<dbReference type="GeneID" id="16077678"/>
<evidence type="ECO:0008006" key="5">
    <source>
        <dbReference type="Google" id="ProtNLM"/>
    </source>
</evidence>
<sequence length="527" mass="61478">MDGVDQDVVNLSPLPPITQRLKGLRPSKELLEFYRQKLAEFDAEHSSMLGKLDKYKQACSDKNKLQWEMAQREQEIVELQKALSDMQVYLFQEREHVLRLYAENDRLKLQEVEDRKKIKKLLAMSQPLEHETTYFQDPSRSRPVVARGKAAETAIVIWVAHRRVPANCYINQQAEDVDLGMEDKVQTLMLTIEALKAQLEDQARVSREETTALMEDRRVREEEMRIKAQRDASKIEELTHKVQDLQDLLYDSTRDYLELKYEHRNALRDSEEEKERLLKRIEELKDDIDMYQAEALQALQERLKAVPAKTCVCVCVKEYRDMGTNAYRPGGRPDLAHREGDAASSDAPSSHARLSRRVRAFAPSEPSTAGDATSVDTAVTRESEYTKQKEVMQETLADMYREQCIQLEDELCRLKEEREAAKKYENKKAKSQSKRADMWKARYHELERRRALEVEGYKTDIKMLRTKMKDLEKSMYKLVLHGSQNDDQHSHMMQDIRKATARTSKMVGSLQNLKGRIYQLEHDVHRA</sequence>
<evidence type="ECO:0000256" key="2">
    <source>
        <dbReference type="SAM" id="MobiDB-lite"/>
    </source>
</evidence>
<feature type="compositionally biased region" description="Low complexity" evidence="2">
    <location>
        <begin position="342"/>
        <end position="352"/>
    </location>
</feature>
<dbReference type="RefSeq" id="XP_004997083.1">
    <property type="nucleotide sequence ID" value="XM_004997026.1"/>
</dbReference>
<dbReference type="InParanoid" id="F2U0U8"/>
<keyword evidence="1" id="KW-0175">Coiled coil</keyword>
<dbReference type="OrthoDB" id="191169at2759"/>
<dbReference type="OMA" id="HLSHMYR"/>
<dbReference type="PANTHER" id="PTHR22091:SF1">
    <property type="entry name" value="COILED-COIL DOMAIN-CONTAINING PROTEIN 77"/>
    <property type="match status" value="1"/>
</dbReference>
<dbReference type="AlphaFoldDB" id="F2U0U8"/>
<keyword evidence="4" id="KW-1185">Reference proteome</keyword>
<dbReference type="Proteomes" id="UP000007799">
    <property type="component" value="Unassembled WGS sequence"/>
</dbReference>
<name>F2U0U8_SALR5</name>
<proteinExistence type="predicted"/>
<dbReference type="STRING" id="946362.F2U0U8"/>